<feature type="disulfide bond" description="Redox-active" evidence="9">
    <location>
        <begin position="33"/>
        <end position="36"/>
    </location>
</feature>
<comment type="similarity">
    <text evidence="1 7">Belongs to the thioredoxin family.</text>
</comment>
<dbReference type="InterPro" id="IPR036249">
    <property type="entry name" value="Thioredoxin-like_sf"/>
</dbReference>
<dbReference type="PRINTS" id="PR00421">
    <property type="entry name" value="THIOREDOXIN"/>
</dbReference>
<evidence type="ECO:0000256" key="6">
    <source>
        <dbReference type="NCBIfam" id="TIGR01068"/>
    </source>
</evidence>
<sequence length="108" mass="11868">MAQNTQPVTDATFQNDVMNSSTPVLVDFWAEWCGPCRALAPKLEEIASEMAGQVKIVKMNVDENPQTPGQFGIRGIPAMLLFKDGKQVGELVGNHPKENITQFLKTHA</sequence>
<dbReference type="InterPro" id="IPR017937">
    <property type="entry name" value="Thioredoxin_CS"/>
</dbReference>
<dbReference type="GO" id="GO:0045454">
    <property type="term" value="P:cell redox homeostasis"/>
    <property type="evidence" value="ECO:0007669"/>
    <property type="project" value="TreeGrafter"/>
</dbReference>
<feature type="site" description="Deprotonates C-terminal active site Cys" evidence="8">
    <location>
        <position position="27"/>
    </location>
</feature>
<evidence type="ECO:0000256" key="8">
    <source>
        <dbReference type="PIRSR" id="PIRSR000077-1"/>
    </source>
</evidence>
<feature type="site" description="Contributes to redox potential value" evidence="8">
    <location>
        <position position="34"/>
    </location>
</feature>
<name>M4VPX5_9BACT</name>
<evidence type="ECO:0000313" key="11">
    <source>
        <dbReference type="EMBL" id="AGH95194.1"/>
    </source>
</evidence>
<feature type="active site" description="Nucleophile" evidence="8">
    <location>
        <position position="33"/>
    </location>
</feature>
<dbReference type="SUPFAM" id="SSF52833">
    <property type="entry name" value="Thioredoxin-like"/>
    <property type="match status" value="1"/>
</dbReference>
<dbReference type="RefSeq" id="WP_015469684.1">
    <property type="nucleotide sequence ID" value="NC_020813.1"/>
</dbReference>
<evidence type="ECO:0000256" key="4">
    <source>
        <dbReference type="ARBA" id="ARBA00023157"/>
    </source>
</evidence>
<evidence type="ECO:0000259" key="10">
    <source>
        <dbReference type="PROSITE" id="PS51352"/>
    </source>
</evidence>
<protein>
    <recommendedName>
        <fullName evidence="6 7">Thioredoxin</fullName>
    </recommendedName>
</protein>
<accession>M4VPX5</accession>
<gene>
    <name evidence="11" type="ORF">A11Q_978</name>
</gene>
<keyword evidence="2" id="KW-0813">Transport</keyword>
<evidence type="ECO:0000256" key="3">
    <source>
        <dbReference type="ARBA" id="ARBA00022982"/>
    </source>
</evidence>
<proteinExistence type="inferred from homology"/>
<keyword evidence="3" id="KW-0249">Electron transport</keyword>
<evidence type="ECO:0000313" key="12">
    <source>
        <dbReference type="Proteomes" id="UP000012040"/>
    </source>
</evidence>
<dbReference type="EMBL" id="CP003537">
    <property type="protein sequence ID" value="AGH95194.1"/>
    <property type="molecule type" value="Genomic_DNA"/>
</dbReference>
<dbReference type="Pfam" id="PF00085">
    <property type="entry name" value="Thioredoxin"/>
    <property type="match status" value="1"/>
</dbReference>
<evidence type="ECO:0000256" key="2">
    <source>
        <dbReference type="ARBA" id="ARBA00022448"/>
    </source>
</evidence>
<dbReference type="PATRIC" id="fig|1184267.3.peg.993"/>
<dbReference type="Gene3D" id="3.40.30.10">
    <property type="entry name" value="Glutaredoxin"/>
    <property type="match status" value="1"/>
</dbReference>
<dbReference type="AlphaFoldDB" id="M4VPX5"/>
<keyword evidence="4 9" id="KW-1015">Disulfide bond</keyword>
<feature type="domain" description="Thioredoxin" evidence="10">
    <location>
        <begin position="1"/>
        <end position="108"/>
    </location>
</feature>
<dbReference type="PIRSF" id="PIRSF000077">
    <property type="entry name" value="Thioredoxin"/>
    <property type="match status" value="1"/>
</dbReference>
<feature type="site" description="Contributes to redox potential value" evidence="8">
    <location>
        <position position="35"/>
    </location>
</feature>
<dbReference type="HOGENOM" id="CLU_090389_10_2_7"/>
<dbReference type="GO" id="GO:0005829">
    <property type="term" value="C:cytosol"/>
    <property type="evidence" value="ECO:0007669"/>
    <property type="project" value="TreeGrafter"/>
</dbReference>
<dbReference type="eggNOG" id="COG3118">
    <property type="taxonomic scope" value="Bacteria"/>
</dbReference>
<dbReference type="KEGG" id="bex:A11Q_978"/>
<dbReference type="PROSITE" id="PS51352">
    <property type="entry name" value="THIOREDOXIN_2"/>
    <property type="match status" value="1"/>
</dbReference>
<dbReference type="OrthoDB" id="5294541at2"/>
<dbReference type="FunFam" id="3.40.30.10:FF:000001">
    <property type="entry name" value="Thioredoxin"/>
    <property type="match status" value="1"/>
</dbReference>
<evidence type="ECO:0000256" key="1">
    <source>
        <dbReference type="ARBA" id="ARBA00008987"/>
    </source>
</evidence>
<evidence type="ECO:0000256" key="7">
    <source>
        <dbReference type="PIRNR" id="PIRNR000077"/>
    </source>
</evidence>
<dbReference type="GO" id="GO:0015035">
    <property type="term" value="F:protein-disulfide reductase activity"/>
    <property type="evidence" value="ECO:0007669"/>
    <property type="project" value="UniProtKB-UniRule"/>
</dbReference>
<keyword evidence="5 9" id="KW-0676">Redox-active center</keyword>
<dbReference type="InterPro" id="IPR013766">
    <property type="entry name" value="Thioredoxin_domain"/>
</dbReference>
<dbReference type="STRING" id="1184267.A11Q_978"/>
<dbReference type="PROSITE" id="PS00194">
    <property type="entry name" value="THIOREDOXIN_1"/>
    <property type="match status" value="1"/>
</dbReference>
<organism evidence="11 12">
    <name type="scientific">Pseudobdellovibrio exovorus JSS</name>
    <dbReference type="NCBI Taxonomy" id="1184267"/>
    <lineage>
        <taxon>Bacteria</taxon>
        <taxon>Pseudomonadati</taxon>
        <taxon>Bdellovibrionota</taxon>
        <taxon>Bdellovibrionia</taxon>
        <taxon>Bdellovibrionales</taxon>
        <taxon>Pseudobdellovibrionaceae</taxon>
        <taxon>Pseudobdellovibrio</taxon>
    </lineage>
</organism>
<reference evidence="11 12" key="1">
    <citation type="journal article" date="2013" name="ISME J.">
        <title>By their genes ye shall know them: genomic signatures of predatory bacteria.</title>
        <authorList>
            <person name="Pasternak Z."/>
            <person name="Pietrokovski S."/>
            <person name="Rotem O."/>
            <person name="Gophna U."/>
            <person name="Lurie-Weinberger M.N."/>
            <person name="Jurkevitch E."/>
        </authorList>
    </citation>
    <scope>NUCLEOTIDE SEQUENCE [LARGE SCALE GENOMIC DNA]</scope>
    <source>
        <strain evidence="11 12">JSS</strain>
    </source>
</reference>
<feature type="active site" description="Nucleophile" evidence="8">
    <location>
        <position position="36"/>
    </location>
</feature>
<evidence type="ECO:0000256" key="5">
    <source>
        <dbReference type="ARBA" id="ARBA00023284"/>
    </source>
</evidence>
<evidence type="ECO:0000256" key="9">
    <source>
        <dbReference type="PIRSR" id="PIRSR000077-4"/>
    </source>
</evidence>
<dbReference type="PANTHER" id="PTHR45663:SF11">
    <property type="entry name" value="GEO12009P1"/>
    <property type="match status" value="1"/>
</dbReference>
<dbReference type="CDD" id="cd02947">
    <property type="entry name" value="TRX_family"/>
    <property type="match status" value="1"/>
</dbReference>
<dbReference type="NCBIfam" id="TIGR01068">
    <property type="entry name" value="thioredoxin"/>
    <property type="match status" value="1"/>
</dbReference>
<dbReference type="PANTHER" id="PTHR45663">
    <property type="entry name" value="GEO12009P1"/>
    <property type="match status" value="1"/>
</dbReference>
<keyword evidence="12" id="KW-1185">Reference proteome</keyword>
<dbReference type="Proteomes" id="UP000012040">
    <property type="component" value="Chromosome"/>
</dbReference>
<dbReference type="InterPro" id="IPR005746">
    <property type="entry name" value="Thioredoxin"/>
</dbReference>